<dbReference type="GO" id="GO:0003700">
    <property type="term" value="F:DNA-binding transcription factor activity"/>
    <property type="evidence" value="ECO:0007669"/>
    <property type="project" value="InterPro"/>
</dbReference>
<dbReference type="SUPFAM" id="SSF88946">
    <property type="entry name" value="Sigma2 domain of RNA polymerase sigma factors"/>
    <property type="match status" value="1"/>
</dbReference>
<dbReference type="InterPro" id="IPR007627">
    <property type="entry name" value="RNA_pol_sigma70_r2"/>
</dbReference>
<feature type="domain" description="RNA polymerase sigma-70 region 2" evidence="1">
    <location>
        <begin position="12"/>
        <end position="69"/>
    </location>
</feature>
<dbReference type="GO" id="GO:0006352">
    <property type="term" value="P:DNA-templated transcription initiation"/>
    <property type="evidence" value="ECO:0007669"/>
    <property type="project" value="InterPro"/>
</dbReference>
<dbReference type="AlphaFoldDB" id="X1D298"/>
<accession>X1D298</accession>
<protein>
    <recommendedName>
        <fullName evidence="1">RNA polymerase sigma-70 region 2 domain-containing protein</fullName>
    </recommendedName>
</protein>
<comment type="caution">
    <text evidence="2">The sequence shown here is derived from an EMBL/GenBank/DDBJ whole genome shotgun (WGS) entry which is preliminary data.</text>
</comment>
<dbReference type="Gene3D" id="1.10.1740.10">
    <property type="match status" value="1"/>
</dbReference>
<evidence type="ECO:0000259" key="1">
    <source>
        <dbReference type="Pfam" id="PF04542"/>
    </source>
</evidence>
<dbReference type="Pfam" id="PF04542">
    <property type="entry name" value="Sigma70_r2"/>
    <property type="match status" value="1"/>
</dbReference>
<sequence>RLAEVAKVRLGAYVQRLTLQQTVAQDIVQESILEMFRVFEKLKKAERFWPWLYGIAFNKIRSHYGRQWRQKTVSLSDAECEIKGPTALTA</sequence>
<proteinExistence type="predicted"/>
<dbReference type="EMBL" id="BART01027946">
    <property type="protein sequence ID" value="GAG99237.1"/>
    <property type="molecule type" value="Genomic_DNA"/>
</dbReference>
<reference evidence="2" key="1">
    <citation type="journal article" date="2014" name="Front. Microbiol.">
        <title>High frequency of phylogenetically diverse reductive dehalogenase-homologous genes in deep subseafloor sedimentary metagenomes.</title>
        <authorList>
            <person name="Kawai M."/>
            <person name="Futagami T."/>
            <person name="Toyoda A."/>
            <person name="Takaki Y."/>
            <person name="Nishi S."/>
            <person name="Hori S."/>
            <person name="Arai W."/>
            <person name="Tsubouchi T."/>
            <person name="Morono Y."/>
            <person name="Uchiyama I."/>
            <person name="Ito T."/>
            <person name="Fujiyama A."/>
            <person name="Inagaki F."/>
            <person name="Takami H."/>
        </authorList>
    </citation>
    <scope>NUCLEOTIDE SEQUENCE</scope>
    <source>
        <strain evidence="2">Expedition CK06-06</strain>
    </source>
</reference>
<dbReference type="InterPro" id="IPR013325">
    <property type="entry name" value="RNA_pol_sigma_r2"/>
</dbReference>
<feature type="non-terminal residue" evidence="2">
    <location>
        <position position="1"/>
    </location>
</feature>
<name>X1D298_9ZZZZ</name>
<organism evidence="2">
    <name type="scientific">marine sediment metagenome</name>
    <dbReference type="NCBI Taxonomy" id="412755"/>
    <lineage>
        <taxon>unclassified sequences</taxon>
        <taxon>metagenomes</taxon>
        <taxon>ecological metagenomes</taxon>
    </lineage>
</organism>
<gene>
    <name evidence="2" type="ORF">S01H4_49411</name>
</gene>
<evidence type="ECO:0000313" key="2">
    <source>
        <dbReference type="EMBL" id="GAG99237.1"/>
    </source>
</evidence>